<keyword evidence="3" id="KW-0804">Transcription</keyword>
<sequence length="333" mass="37417">MTVTIKDVAKKSGVAPSTVSRVIADSPSISQATKEKVRKVMHELNYFPNANAQGLASSRSKTFGLILPLASDAFYQNPFFPTVLRGINFAMSKYDYSILLSSGQTDEQRLNHIKKIVHGKKVEGLIFLYASKNDPLLNFALNANIPTVVVGTPDKVKVHVIDNDNETIGKQATDYLIQEGCQNIAYIGGDMNQYFIKDRLKGYQTSLEENNKEFKEENIYNDFAFLSTDGYQLIKNEIDLGIYDGFVIADELVANGVQQALLEKKVSHIKTITFKPFQQALYHPIIEESYINLHTHMLGSRAVSILFDSLETKSQSEQRYIREYVDGELIVTP</sequence>
<dbReference type="CDD" id="cd01392">
    <property type="entry name" value="HTH_LacI"/>
    <property type="match status" value="1"/>
</dbReference>
<dbReference type="PANTHER" id="PTHR30146">
    <property type="entry name" value="LACI-RELATED TRANSCRIPTIONAL REPRESSOR"/>
    <property type="match status" value="1"/>
</dbReference>
<name>A0A1M4TXX2_9LACT</name>
<dbReference type="InterPro" id="IPR010982">
    <property type="entry name" value="Lambda_DNA-bd_dom_sf"/>
</dbReference>
<proteinExistence type="predicted"/>
<dbReference type="Proteomes" id="UP000184128">
    <property type="component" value="Unassembled WGS sequence"/>
</dbReference>
<accession>A0A1M4TXX2</accession>
<keyword evidence="1" id="KW-0805">Transcription regulation</keyword>
<dbReference type="Pfam" id="PF00532">
    <property type="entry name" value="Peripla_BP_1"/>
    <property type="match status" value="1"/>
</dbReference>
<dbReference type="OrthoDB" id="9788209at2"/>
<dbReference type="PANTHER" id="PTHR30146:SF109">
    <property type="entry name" value="HTH-TYPE TRANSCRIPTIONAL REGULATOR GALS"/>
    <property type="match status" value="1"/>
</dbReference>
<dbReference type="GO" id="GO:0003700">
    <property type="term" value="F:DNA-binding transcription factor activity"/>
    <property type="evidence" value="ECO:0007669"/>
    <property type="project" value="TreeGrafter"/>
</dbReference>
<dbReference type="Gene3D" id="1.10.260.40">
    <property type="entry name" value="lambda repressor-like DNA-binding domains"/>
    <property type="match status" value="1"/>
</dbReference>
<dbReference type="PROSITE" id="PS50932">
    <property type="entry name" value="HTH_LACI_2"/>
    <property type="match status" value="1"/>
</dbReference>
<dbReference type="InterPro" id="IPR028082">
    <property type="entry name" value="Peripla_BP_I"/>
</dbReference>
<dbReference type="RefSeq" id="WP_073295978.1">
    <property type="nucleotide sequence ID" value="NZ_FQUF01000006.1"/>
</dbReference>
<dbReference type="STRING" id="1121025.SAMN02745249_00548"/>
<keyword evidence="2" id="KW-0238">DNA-binding</keyword>
<evidence type="ECO:0000259" key="4">
    <source>
        <dbReference type="PROSITE" id="PS50932"/>
    </source>
</evidence>
<dbReference type="GO" id="GO:0000976">
    <property type="term" value="F:transcription cis-regulatory region binding"/>
    <property type="evidence" value="ECO:0007669"/>
    <property type="project" value="TreeGrafter"/>
</dbReference>
<organism evidence="5 6">
    <name type="scientific">Atopostipes suicloacalis DSM 15692</name>
    <dbReference type="NCBI Taxonomy" id="1121025"/>
    <lineage>
        <taxon>Bacteria</taxon>
        <taxon>Bacillati</taxon>
        <taxon>Bacillota</taxon>
        <taxon>Bacilli</taxon>
        <taxon>Lactobacillales</taxon>
        <taxon>Carnobacteriaceae</taxon>
        <taxon>Atopostipes</taxon>
    </lineage>
</organism>
<dbReference type="SMART" id="SM00354">
    <property type="entry name" value="HTH_LACI"/>
    <property type="match status" value="1"/>
</dbReference>
<keyword evidence="6" id="KW-1185">Reference proteome</keyword>
<evidence type="ECO:0000313" key="5">
    <source>
        <dbReference type="EMBL" id="SHE49167.1"/>
    </source>
</evidence>
<evidence type="ECO:0000256" key="1">
    <source>
        <dbReference type="ARBA" id="ARBA00023015"/>
    </source>
</evidence>
<dbReference type="AlphaFoldDB" id="A0A1M4TXX2"/>
<evidence type="ECO:0000313" key="6">
    <source>
        <dbReference type="Proteomes" id="UP000184128"/>
    </source>
</evidence>
<dbReference type="InterPro" id="IPR000843">
    <property type="entry name" value="HTH_LacI"/>
</dbReference>
<evidence type="ECO:0000256" key="3">
    <source>
        <dbReference type="ARBA" id="ARBA00023163"/>
    </source>
</evidence>
<gene>
    <name evidence="5" type="ORF">SAMN02745249_00548</name>
</gene>
<dbReference type="InterPro" id="IPR001761">
    <property type="entry name" value="Peripla_BP/Lac1_sug-bd_dom"/>
</dbReference>
<evidence type="ECO:0000256" key="2">
    <source>
        <dbReference type="ARBA" id="ARBA00023125"/>
    </source>
</evidence>
<dbReference type="SUPFAM" id="SSF53822">
    <property type="entry name" value="Periplasmic binding protein-like I"/>
    <property type="match status" value="1"/>
</dbReference>
<dbReference type="EMBL" id="FQUF01000006">
    <property type="protein sequence ID" value="SHE49167.1"/>
    <property type="molecule type" value="Genomic_DNA"/>
</dbReference>
<dbReference type="Gene3D" id="3.40.50.2300">
    <property type="match status" value="2"/>
</dbReference>
<dbReference type="Pfam" id="PF00356">
    <property type="entry name" value="LacI"/>
    <property type="match status" value="1"/>
</dbReference>
<feature type="domain" description="HTH lacI-type" evidence="4">
    <location>
        <begin position="3"/>
        <end position="57"/>
    </location>
</feature>
<reference evidence="5 6" key="1">
    <citation type="submission" date="2016-11" db="EMBL/GenBank/DDBJ databases">
        <authorList>
            <person name="Jaros S."/>
            <person name="Januszkiewicz K."/>
            <person name="Wedrychowicz H."/>
        </authorList>
    </citation>
    <scope>NUCLEOTIDE SEQUENCE [LARGE SCALE GENOMIC DNA]</scope>
    <source>
        <strain evidence="5 6">DSM 15692</strain>
    </source>
</reference>
<protein>
    <submittedName>
        <fullName evidence="5">Transcriptional regulator, LacI family</fullName>
    </submittedName>
</protein>
<dbReference type="SUPFAM" id="SSF47413">
    <property type="entry name" value="lambda repressor-like DNA-binding domains"/>
    <property type="match status" value="1"/>
</dbReference>